<dbReference type="InterPro" id="IPR017937">
    <property type="entry name" value="Thioredoxin_CS"/>
</dbReference>
<gene>
    <name evidence="4" type="ORF">I8U22_08600</name>
</gene>
<dbReference type="SUPFAM" id="SSF52833">
    <property type="entry name" value="Thioredoxin-like"/>
    <property type="match status" value="1"/>
</dbReference>
<dbReference type="PANTHER" id="PTHR42852:SF17">
    <property type="entry name" value="THIOREDOXIN-LIKE PROTEIN HI_1115"/>
    <property type="match status" value="1"/>
</dbReference>
<dbReference type="Proteomes" id="UP000641910">
    <property type="component" value="Unassembled WGS sequence"/>
</dbReference>
<dbReference type="Gene3D" id="3.40.30.10">
    <property type="entry name" value="Glutaredoxin"/>
    <property type="match status" value="1"/>
</dbReference>
<dbReference type="InterPro" id="IPR050553">
    <property type="entry name" value="Thioredoxin_ResA/DsbE_sf"/>
</dbReference>
<feature type="chain" id="PRO_5047289186" evidence="2">
    <location>
        <begin position="23"/>
        <end position="190"/>
    </location>
</feature>
<dbReference type="InterPro" id="IPR000866">
    <property type="entry name" value="AhpC/TSA"/>
</dbReference>
<evidence type="ECO:0000313" key="4">
    <source>
        <dbReference type="EMBL" id="MBH8588873.1"/>
    </source>
</evidence>
<name>A0ABS0QIR2_THEVU</name>
<evidence type="ECO:0000256" key="2">
    <source>
        <dbReference type="SAM" id="SignalP"/>
    </source>
</evidence>
<keyword evidence="2" id="KW-0732">Signal</keyword>
<feature type="signal peptide" evidence="2">
    <location>
        <begin position="1"/>
        <end position="22"/>
    </location>
</feature>
<comment type="caution">
    <text evidence="4">The sequence shown here is derived from an EMBL/GenBank/DDBJ whole genome shotgun (WGS) entry which is preliminary data.</text>
</comment>
<dbReference type="EMBL" id="JAECVU010000004">
    <property type="protein sequence ID" value="MBH8588873.1"/>
    <property type="molecule type" value="Genomic_DNA"/>
</dbReference>
<dbReference type="RefSeq" id="WP_049720304.1">
    <property type="nucleotide sequence ID" value="NZ_CP036487.1"/>
</dbReference>
<dbReference type="CDD" id="cd02966">
    <property type="entry name" value="TlpA_like_family"/>
    <property type="match status" value="1"/>
</dbReference>
<proteinExistence type="predicted"/>
<keyword evidence="5" id="KW-1185">Reference proteome</keyword>
<dbReference type="Pfam" id="PF00578">
    <property type="entry name" value="AhpC-TSA"/>
    <property type="match status" value="1"/>
</dbReference>
<dbReference type="InterPro" id="IPR013766">
    <property type="entry name" value="Thioredoxin_domain"/>
</dbReference>
<sequence>MNKRQTVIAAVLAAAVAGAVFMAVDKPKGNSTSVMNRVVCQGEPKPAQGFCAPNFKLPVLSGEEVELYQNQGKPTVVNFWATWCPPCKEEMPYFQKLHETYGEKINVIMVNETAMERDESDVKPYLDNHRYTFPVALDRDRNGTVVGVDQYQLFSIPATFIINENGKITHHFMGAVSEKQLFSAVQELMQ</sequence>
<feature type="domain" description="Thioredoxin" evidence="3">
    <location>
        <begin position="46"/>
        <end position="190"/>
    </location>
</feature>
<evidence type="ECO:0000313" key="5">
    <source>
        <dbReference type="Proteomes" id="UP000641910"/>
    </source>
</evidence>
<keyword evidence="1" id="KW-1015">Disulfide bond</keyword>
<dbReference type="InterPro" id="IPR036249">
    <property type="entry name" value="Thioredoxin-like_sf"/>
</dbReference>
<evidence type="ECO:0000256" key="1">
    <source>
        <dbReference type="ARBA" id="ARBA00023157"/>
    </source>
</evidence>
<evidence type="ECO:0000259" key="3">
    <source>
        <dbReference type="PROSITE" id="PS51352"/>
    </source>
</evidence>
<reference evidence="4 5" key="1">
    <citation type="submission" date="2020-12" db="EMBL/GenBank/DDBJ databases">
        <title>WGS of Thermoactinomyces spp.</title>
        <authorList>
            <person name="Cheng K."/>
        </authorList>
    </citation>
    <scope>NUCLEOTIDE SEQUENCE [LARGE SCALE GENOMIC DNA]</scope>
    <source>
        <strain evidence="5">CICC 10650\ACCC 41061</strain>
    </source>
</reference>
<dbReference type="PROSITE" id="PS00194">
    <property type="entry name" value="THIOREDOXIN_1"/>
    <property type="match status" value="1"/>
</dbReference>
<dbReference type="PROSITE" id="PS51352">
    <property type="entry name" value="THIOREDOXIN_2"/>
    <property type="match status" value="1"/>
</dbReference>
<protein>
    <submittedName>
        <fullName evidence="4">TlpA family protein disulfide reductase</fullName>
    </submittedName>
</protein>
<organism evidence="4 5">
    <name type="scientific">Thermoactinomyces vulgaris</name>
    <dbReference type="NCBI Taxonomy" id="2026"/>
    <lineage>
        <taxon>Bacteria</taxon>
        <taxon>Bacillati</taxon>
        <taxon>Bacillota</taxon>
        <taxon>Bacilli</taxon>
        <taxon>Bacillales</taxon>
        <taxon>Thermoactinomycetaceae</taxon>
        <taxon>Thermoactinomyces</taxon>
    </lineage>
</organism>
<accession>A0ABS0QIR2</accession>
<dbReference type="PANTHER" id="PTHR42852">
    <property type="entry name" value="THIOL:DISULFIDE INTERCHANGE PROTEIN DSBE"/>
    <property type="match status" value="1"/>
</dbReference>